<reference evidence="2" key="1">
    <citation type="submission" date="2016-06" db="EMBL/GenBank/DDBJ databases">
        <title>Parallel loss of symbiosis genes in relatives of nitrogen-fixing non-legume Parasponia.</title>
        <authorList>
            <person name="Van Velzen R."/>
            <person name="Holmer R."/>
            <person name="Bu F."/>
            <person name="Rutten L."/>
            <person name="Van Zeijl A."/>
            <person name="Liu W."/>
            <person name="Santuari L."/>
            <person name="Cao Q."/>
            <person name="Sharma T."/>
            <person name="Shen D."/>
            <person name="Roswanjaya Y."/>
            <person name="Wardhani T."/>
            <person name="Kalhor M.S."/>
            <person name="Jansen J."/>
            <person name="Van den Hoogen J."/>
            <person name="Gungor B."/>
            <person name="Hartog M."/>
            <person name="Hontelez J."/>
            <person name="Verver J."/>
            <person name="Yang W.-C."/>
            <person name="Schijlen E."/>
            <person name="Repin R."/>
            <person name="Schilthuizen M."/>
            <person name="Schranz E."/>
            <person name="Heidstra R."/>
            <person name="Miyata K."/>
            <person name="Fedorova E."/>
            <person name="Kohlen W."/>
            <person name="Bisseling T."/>
            <person name="Smit S."/>
            <person name="Geurts R."/>
        </authorList>
    </citation>
    <scope>NUCLEOTIDE SEQUENCE [LARGE SCALE GENOMIC DNA]</scope>
    <source>
        <strain evidence="2">cv. WU1-14</strain>
    </source>
</reference>
<keyword evidence="2" id="KW-1185">Reference proteome</keyword>
<accession>A0A2P5DGY5</accession>
<gene>
    <name evidence="1" type="ORF">PanWU01x14_065820</name>
</gene>
<dbReference type="Proteomes" id="UP000237105">
    <property type="component" value="Unassembled WGS sequence"/>
</dbReference>
<proteinExistence type="predicted"/>
<sequence length="91" mass="10437">MTKRLRPRGQSDLATNRLRLRGRDTYTSRCTSRFADSSKTDQVPHRYLASSFPLYILISGSQGQEKGQLLAPKFELSLQRGIFDPVFSNDW</sequence>
<dbReference type="AlphaFoldDB" id="A0A2P5DGY5"/>
<organism evidence="1 2">
    <name type="scientific">Parasponia andersonii</name>
    <name type="common">Sponia andersonii</name>
    <dbReference type="NCBI Taxonomy" id="3476"/>
    <lineage>
        <taxon>Eukaryota</taxon>
        <taxon>Viridiplantae</taxon>
        <taxon>Streptophyta</taxon>
        <taxon>Embryophyta</taxon>
        <taxon>Tracheophyta</taxon>
        <taxon>Spermatophyta</taxon>
        <taxon>Magnoliopsida</taxon>
        <taxon>eudicotyledons</taxon>
        <taxon>Gunneridae</taxon>
        <taxon>Pentapetalae</taxon>
        <taxon>rosids</taxon>
        <taxon>fabids</taxon>
        <taxon>Rosales</taxon>
        <taxon>Cannabaceae</taxon>
        <taxon>Parasponia</taxon>
    </lineage>
</organism>
<protein>
    <submittedName>
        <fullName evidence="1">Uncharacterized protein</fullName>
    </submittedName>
</protein>
<comment type="caution">
    <text evidence="1">The sequence shown here is derived from an EMBL/GenBank/DDBJ whole genome shotgun (WGS) entry which is preliminary data.</text>
</comment>
<evidence type="ECO:0000313" key="1">
    <source>
        <dbReference type="EMBL" id="PON72547.1"/>
    </source>
</evidence>
<evidence type="ECO:0000313" key="2">
    <source>
        <dbReference type="Proteomes" id="UP000237105"/>
    </source>
</evidence>
<dbReference type="EMBL" id="JXTB01000039">
    <property type="protein sequence ID" value="PON72547.1"/>
    <property type="molecule type" value="Genomic_DNA"/>
</dbReference>
<name>A0A2P5DGY5_PARAD</name>